<feature type="compositionally biased region" description="Polar residues" evidence="1">
    <location>
        <begin position="81"/>
        <end position="90"/>
    </location>
</feature>
<proteinExistence type="predicted"/>
<accession>X0VJ38</accession>
<name>X0VJ38_9ZZZZ</name>
<dbReference type="EMBL" id="BARS01028675">
    <property type="protein sequence ID" value="GAG11227.1"/>
    <property type="molecule type" value="Genomic_DNA"/>
</dbReference>
<evidence type="ECO:0000313" key="2">
    <source>
        <dbReference type="EMBL" id="GAG11227.1"/>
    </source>
</evidence>
<dbReference type="AlphaFoldDB" id="X0VJ38"/>
<comment type="caution">
    <text evidence="2">The sequence shown here is derived from an EMBL/GenBank/DDBJ whole genome shotgun (WGS) entry which is preliminary data.</text>
</comment>
<organism evidence="2">
    <name type="scientific">marine sediment metagenome</name>
    <dbReference type="NCBI Taxonomy" id="412755"/>
    <lineage>
        <taxon>unclassified sequences</taxon>
        <taxon>metagenomes</taxon>
        <taxon>ecological metagenomes</taxon>
    </lineage>
</organism>
<reference evidence="2" key="1">
    <citation type="journal article" date="2014" name="Front. Microbiol.">
        <title>High frequency of phylogenetically diverse reductive dehalogenase-homologous genes in deep subseafloor sedimentary metagenomes.</title>
        <authorList>
            <person name="Kawai M."/>
            <person name="Futagami T."/>
            <person name="Toyoda A."/>
            <person name="Takaki Y."/>
            <person name="Nishi S."/>
            <person name="Hori S."/>
            <person name="Arai W."/>
            <person name="Tsubouchi T."/>
            <person name="Morono Y."/>
            <person name="Uchiyama I."/>
            <person name="Ito T."/>
            <person name="Fujiyama A."/>
            <person name="Inagaki F."/>
            <person name="Takami H."/>
        </authorList>
    </citation>
    <scope>NUCLEOTIDE SEQUENCE</scope>
    <source>
        <strain evidence="2">Expedition CK06-06</strain>
    </source>
</reference>
<protein>
    <submittedName>
        <fullName evidence="2">Uncharacterized protein</fullName>
    </submittedName>
</protein>
<gene>
    <name evidence="2" type="ORF">S01H1_44918</name>
</gene>
<evidence type="ECO:0000256" key="1">
    <source>
        <dbReference type="SAM" id="MobiDB-lite"/>
    </source>
</evidence>
<feature type="region of interest" description="Disordered" evidence="1">
    <location>
        <begin position="79"/>
        <end position="98"/>
    </location>
</feature>
<sequence>MSEQPEVKKSKVTEAVSAGFYKSEYGVMHNGEKVMFKHNIAFENGDKGQYSCKQESQTKFVIGNEVDYEYTGGQWPKIKPIQQNNFNGNTRKSDPEADRKRSILIIFQSFFRSSYGVSYNKRV</sequence>